<evidence type="ECO:0000259" key="5">
    <source>
        <dbReference type="PROSITE" id="PS50600"/>
    </source>
</evidence>
<dbReference type="GO" id="GO:0006508">
    <property type="term" value="P:proteolysis"/>
    <property type="evidence" value="ECO:0007669"/>
    <property type="project" value="UniProtKB-KW"/>
</dbReference>
<dbReference type="GO" id="GO:0016926">
    <property type="term" value="P:protein desumoylation"/>
    <property type="evidence" value="ECO:0007669"/>
    <property type="project" value="TreeGrafter"/>
</dbReference>
<dbReference type="PANTHER" id="PTHR12606">
    <property type="entry name" value="SENTRIN/SUMO-SPECIFIC PROTEASE"/>
    <property type="match status" value="1"/>
</dbReference>
<comment type="similarity">
    <text evidence="1">Belongs to the peptidase C48 family.</text>
</comment>
<dbReference type="GO" id="GO:0005634">
    <property type="term" value="C:nucleus"/>
    <property type="evidence" value="ECO:0007669"/>
    <property type="project" value="TreeGrafter"/>
</dbReference>
<protein>
    <submittedName>
        <fullName evidence="6">Ulp1 protease family, C-terminal catalytic domain</fullName>
    </submittedName>
</protein>
<sequence>MSKRAIQILSSCSDMYKAKATKKAKPAVKYVYMDEKVHLWLNDEIINMYMDLIIKRSPETIHAFNTFFYLSMSVNGYENVCRWTKNVDIFSKKKLLIPMHIDEENHWSLVCVDFEKKSITYYDSLGNRNFVCLKQILQYLMFEHFDKKLVEFLPSGWTLTNMGRHCPQQSNLWDCGVFVCVFAEYLARDEKFDFSQKDMPRFRKQIKSEIINKKLRIDMPQA</sequence>
<dbReference type="InterPro" id="IPR003653">
    <property type="entry name" value="Peptidase_C48_C"/>
</dbReference>
<feature type="domain" description="Ubiquitin-like protease family profile" evidence="5">
    <location>
        <begin position="1"/>
        <end position="186"/>
    </location>
</feature>
<keyword evidence="7" id="KW-1185">Reference proteome</keyword>
<name>A0A5E4MIJ8_9HEMI</name>
<reference evidence="6 7" key="1">
    <citation type="submission" date="2019-08" db="EMBL/GenBank/DDBJ databases">
        <authorList>
            <person name="Alioto T."/>
            <person name="Alioto T."/>
            <person name="Gomez Garrido J."/>
        </authorList>
    </citation>
    <scope>NUCLEOTIDE SEQUENCE [LARGE SCALE GENOMIC DNA]</scope>
</reference>
<evidence type="ECO:0000256" key="4">
    <source>
        <dbReference type="ARBA" id="ARBA00022807"/>
    </source>
</evidence>
<dbReference type="EMBL" id="CABPRJ010000952">
    <property type="protein sequence ID" value="VVC31998.1"/>
    <property type="molecule type" value="Genomic_DNA"/>
</dbReference>
<keyword evidence="4" id="KW-0788">Thiol protease</keyword>
<evidence type="ECO:0000256" key="1">
    <source>
        <dbReference type="ARBA" id="ARBA00005234"/>
    </source>
</evidence>
<proteinExistence type="inferred from homology"/>
<keyword evidence="3" id="KW-0378">Hydrolase</keyword>
<organism evidence="6 7">
    <name type="scientific">Cinara cedri</name>
    <dbReference type="NCBI Taxonomy" id="506608"/>
    <lineage>
        <taxon>Eukaryota</taxon>
        <taxon>Metazoa</taxon>
        <taxon>Ecdysozoa</taxon>
        <taxon>Arthropoda</taxon>
        <taxon>Hexapoda</taxon>
        <taxon>Insecta</taxon>
        <taxon>Pterygota</taxon>
        <taxon>Neoptera</taxon>
        <taxon>Paraneoptera</taxon>
        <taxon>Hemiptera</taxon>
        <taxon>Sternorrhyncha</taxon>
        <taxon>Aphidomorpha</taxon>
        <taxon>Aphidoidea</taxon>
        <taxon>Aphididae</taxon>
        <taxon>Lachninae</taxon>
        <taxon>Cinara</taxon>
    </lineage>
</organism>
<dbReference type="Gene3D" id="3.40.395.10">
    <property type="entry name" value="Adenoviral Proteinase, Chain A"/>
    <property type="match status" value="1"/>
</dbReference>
<evidence type="ECO:0000256" key="3">
    <source>
        <dbReference type="ARBA" id="ARBA00022801"/>
    </source>
</evidence>
<gene>
    <name evidence="6" type="ORF">CINCED_3A007028</name>
</gene>
<evidence type="ECO:0000313" key="6">
    <source>
        <dbReference type="EMBL" id="VVC31998.1"/>
    </source>
</evidence>
<evidence type="ECO:0000256" key="2">
    <source>
        <dbReference type="ARBA" id="ARBA00022670"/>
    </source>
</evidence>
<evidence type="ECO:0000313" key="7">
    <source>
        <dbReference type="Proteomes" id="UP000325440"/>
    </source>
</evidence>
<dbReference type="GO" id="GO:0016929">
    <property type="term" value="F:deSUMOylase activity"/>
    <property type="evidence" value="ECO:0007669"/>
    <property type="project" value="TreeGrafter"/>
</dbReference>
<dbReference type="AlphaFoldDB" id="A0A5E4MIJ8"/>
<dbReference type="Proteomes" id="UP000325440">
    <property type="component" value="Unassembled WGS sequence"/>
</dbReference>
<dbReference type="OrthoDB" id="8188607at2759"/>
<accession>A0A5E4MIJ8</accession>
<dbReference type="PANTHER" id="PTHR12606:SF10">
    <property type="entry name" value="SENTRIN-SPECIFIC PROTEASE 5"/>
    <property type="match status" value="1"/>
</dbReference>
<dbReference type="Pfam" id="PF02902">
    <property type="entry name" value="Peptidase_C48"/>
    <property type="match status" value="1"/>
</dbReference>
<dbReference type="InterPro" id="IPR038765">
    <property type="entry name" value="Papain-like_cys_pep_sf"/>
</dbReference>
<dbReference type="PROSITE" id="PS50600">
    <property type="entry name" value="ULP_PROTEASE"/>
    <property type="match status" value="1"/>
</dbReference>
<dbReference type="SUPFAM" id="SSF54001">
    <property type="entry name" value="Cysteine proteinases"/>
    <property type="match status" value="1"/>
</dbReference>
<keyword evidence="2 6" id="KW-0645">Protease</keyword>